<dbReference type="Pfam" id="PF02653">
    <property type="entry name" value="BPD_transp_2"/>
    <property type="match status" value="1"/>
</dbReference>
<feature type="transmembrane region" description="Helical" evidence="7">
    <location>
        <begin position="299"/>
        <end position="316"/>
    </location>
</feature>
<keyword evidence="8" id="KW-0813">Transport</keyword>
<evidence type="ECO:0000256" key="4">
    <source>
        <dbReference type="ARBA" id="ARBA00022989"/>
    </source>
</evidence>
<dbReference type="PANTHER" id="PTHR47089:SF1">
    <property type="entry name" value="GUANOSINE ABC TRANSPORTER PERMEASE PROTEIN NUPP"/>
    <property type="match status" value="1"/>
</dbReference>
<dbReference type="InterPro" id="IPR001851">
    <property type="entry name" value="ABC_transp_permease"/>
</dbReference>
<evidence type="ECO:0000256" key="7">
    <source>
        <dbReference type="SAM" id="Phobius"/>
    </source>
</evidence>
<dbReference type="AlphaFoldDB" id="A0A1M7RGQ2"/>
<feature type="transmembrane region" description="Helical" evidence="7">
    <location>
        <begin position="142"/>
        <end position="160"/>
    </location>
</feature>
<evidence type="ECO:0000313" key="8">
    <source>
        <dbReference type="EMBL" id="SHN45463.1"/>
    </source>
</evidence>
<feature type="region of interest" description="Disordered" evidence="6">
    <location>
        <begin position="390"/>
        <end position="477"/>
    </location>
</feature>
<feature type="compositionally biased region" description="Basic and acidic residues" evidence="6">
    <location>
        <begin position="463"/>
        <end position="477"/>
    </location>
</feature>
<evidence type="ECO:0000256" key="1">
    <source>
        <dbReference type="ARBA" id="ARBA00004651"/>
    </source>
</evidence>
<reference evidence="8 9" key="1">
    <citation type="submission" date="2016-11" db="EMBL/GenBank/DDBJ databases">
        <authorList>
            <person name="Jaros S."/>
            <person name="Januszkiewicz K."/>
            <person name="Wedrychowicz H."/>
        </authorList>
    </citation>
    <scope>NUCLEOTIDE SEQUENCE [LARGE SCALE GENOMIC DNA]</scope>
    <source>
        <strain evidence="8 9">DSM 46144</strain>
    </source>
</reference>
<feature type="transmembrane region" description="Helical" evidence="7">
    <location>
        <begin position="89"/>
        <end position="106"/>
    </location>
</feature>
<feature type="transmembrane region" description="Helical" evidence="7">
    <location>
        <begin position="112"/>
        <end position="133"/>
    </location>
</feature>
<accession>A0A1M7RGQ2</accession>
<dbReference type="CDD" id="cd06580">
    <property type="entry name" value="TM_PBP1_transp_TpRbsC_like"/>
    <property type="match status" value="1"/>
</dbReference>
<feature type="transmembrane region" description="Helical" evidence="7">
    <location>
        <begin position="323"/>
        <end position="341"/>
    </location>
</feature>
<dbReference type="PANTHER" id="PTHR47089">
    <property type="entry name" value="ABC TRANSPORTER, PERMEASE PROTEIN"/>
    <property type="match status" value="1"/>
</dbReference>
<name>A0A1M7RGQ2_9ACTN</name>
<dbReference type="GO" id="GO:0005886">
    <property type="term" value="C:plasma membrane"/>
    <property type="evidence" value="ECO:0007669"/>
    <property type="project" value="UniProtKB-SubCell"/>
</dbReference>
<evidence type="ECO:0000256" key="2">
    <source>
        <dbReference type="ARBA" id="ARBA00022475"/>
    </source>
</evidence>
<keyword evidence="2" id="KW-1003">Cell membrane</keyword>
<organism evidence="8 9">
    <name type="scientific">Cryptosporangium aurantiacum</name>
    <dbReference type="NCBI Taxonomy" id="134849"/>
    <lineage>
        <taxon>Bacteria</taxon>
        <taxon>Bacillati</taxon>
        <taxon>Actinomycetota</taxon>
        <taxon>Actinomycetes</taxon>
        <taxon>Cryptosporangiales</taxon>
        <taxon>Cryptosporangiaceae</taxon>
        <taxon>Cryptosporangium</taxon>
    </lineage>
</organism>
<dbReference type="GO" id="GO:0022857">
    <property type="term" value="F:transmembrane transporter activity"/>
    <property type="evidence" value="ECO:0007669"/>
    <property type="project" value="InterPro"/>
</dbReference>
<dbReference type="STRING" id="134849.SAMN05443668_11261"/>
<dbReference type="Proteomes" id="UP000184440">
    <property type="component" value="Unassembled WGS sequence"/>
</dbReference>
<keyword evidence="3 7" id="KW-0812">Transmembrane</keyword>
<feature type="transmembrane region" description="Helical" evidence="7">
    <location>
        <begin position="56"/>
        <end position="77"/>
    </location>
</feature>
<keyword evidence="4 7" id="KW-1133">Transmembrane helix</keyword>
<sequence>MTLQLRLRRVGLMLAAPVLALVMASLLVTVLLLALGKDPGVVLDAMVQSGKRPANIVDIVNRATFLYIAALAVAIGFRMNLFNIGVDGQYRLAAFLAAAVGGAVVLPGPLHILVVLVVAMAVGAAWAGIAAILKVTRGVSEVLSTIMLNAIATAVIAFLLRDGILGVLSESGNEVSTKPIPESGWFPSLDPIARPIIEALSSSGLLDTDTVKNPKLAASKEVYGFLIVAIILGILYAILVDRTRFGFDLRATGSSPTAAVASGVSVKRMILISMLLSGAVAGLIGMPELLEGRGHNYSLNFPSGIGFTGIAVALLGRNNPIGMGLAALLWGWVDVTTRSLAILDPPNDTSDKVAYIIQALIVFCVVIAYVVVNRWTKAAEARQVASELASGHDLSAEEPVPAGVGAATTNTAADASPRAAAGTGGPPGTPDGDSVSPAGGDGGKPDRPAAGDDGASTGKPPGAKREGDEGSEREEGR</sequence>
<keyword evidence="5 7" id="KW-0472">Membrane</keyword>
<feature type="transmembrane region" description="Helical" evidence="7">
    <location>
        <begin position="222"/>
        <end position="240"/>
    </location>
</feature>
<evidence type="ECO:0000313" key="9">
    <source>
        <dbReference type="Proteomes" id="UP000184440"/>
    </source>
</evidence>
<protein>
    <submittedName>
        <fullName evidence="8">Simple sugar transport system permease protein</fullName>
    </submittedName>
</protein>
<evidence type="ECO:0000256" key="6">
    <source>
        <dbReference type="SAM" id="MobiDB-lite"/>
    </source>
</evidence>
<keyword evidence="9" id="KW-1185">Reference proteome</keyword>
<feature type="transmembrane region" description="Helical" evidence="7">
    <location>
        <begin position="353"/>
        <end position="372"/>
    </location>
</feature>
<comment type="subcellular location">
    <subcellularLocation>
        <location evidence="1">Cell membrane</location>
        <topology evidence="1">Multi-pass membrane protein</topology>
    </subcellularLocation>
</comment>
<dbReference type="RefSeq" id="WP_073262187.1">
    <property type="nucleotide sequence ID" value="NZ_FRCS01000012.1"/>
</dbReference>
<evidence type="ECO:0000256" key="5">
    <source>
        <dbReference type="ARBA" id="ARBA00023136"/>
    </source>
</evidence>
<keyword evidence="8" id="KW-0762">Sugar transport</keyword>
<feature type="transmembrane region" description="Helical" evidence="7">
    <location>
        <begin position="12"/>
        <end position="36"/>
    </location>
</feature>
<dbReference type="EMBL" id="FRCS01000012">
    <property type="protein sequence ID" value="SHN45463.1"/>
    <property type="molecule type" value="Genomic_DNA"/>
</dbReference>
<gene>
    <name evidence="8" type="ORF">SAMN05443668_11261</name>
</gene>
<dbReference type="OrthoDB" id="45037at2"/>
<feature type="transmembrane region" description="Helical" evidence="7">
    <location>
        <begin position="269"/>
        <end position="287"/>
    </location>
</feature>
<feature type="compositionally biased region" description="Low complexity" evidence="6">
    <location>
        <begin position="406"/>
        <end position="421"/>
    </location>
</feature>
<evidence type="ECO:0000256" key="3">
    <source>
        <dbReference type="ARBA" id="ARBA00022692"/>
    </source>
</evidence>
<proteinExistence type="predicted"/>